<feature type="repeat" description="TPR" evidence="6">
    <location>
        <begin position="48"/>
        <end position="81"/>
    </location>
</feature>
<gene>
    <name evidence="9" type="ORF">SK128_019769</name>
</gene>
<evidence type="ECO:0000256" key="5">
    <source>
        <dbReference type="ARBA" id="ARBA00023242"/>
    </source>
</evidence>
<dbReference type="PANTHER" id="PTHR15081">
    <property type="entry name" value="NUCLEAR AUTOANTIGENIC SPERM PROTEIN NASP -RELATED"/>
    <property type="match status" value="1"/>
</dbReference>
<dbReference type="GO" id="GO:0005654">
    <property type="term" value="C:nucleoplasm"/>
    <property type="evidence" value="ECO:0007669"/>
    <property type="project" value="TreeGrafter"/>
</dbReference>
<evidence type="ECO:0000259" key="8">
    <source>
        <dbReference type="Pfam" id="PF10516"/>
    </source>
</evidence>
<keyword evidence="10" id="KW-1185">Reference proteome</keyword>
<comment type="subcellular location">
    <subcellularLocation>
        <location evidence="1">Nucleus</location>
    </subcellularLocation>
</comment>
<evidence type="ECO:0000256" key="4">
    <source>
        <dbReference type="ARBA" id="ARBA00022803"/>
    </source>
</evidence>
<dbReference type="SUPFAM" id="SSF48452">
    <property type="entry name" value="TPR-like"/>
    <property type="match status" value="1"/>
</dbReference>
<dbReference type="Pfam" id="PF10516">
    <property type="entry name" value="SHNi-TPR"/>
    <property type="match status" value="1"/>
</dbReference>
<feature type="repeat" description="TPR" evidence="6">
    <location>
        <begin position="6"/>
        <end position="39"/>
    </location>
</feature>
<dbReference type="Pfam" id="PF13181">
    <property type="entry name" value="TPR_8"/>
    <property type="match status" value="1"/>
</dbReference>
<dbReference type="GO" id="GO:0006335">
    <property type="term" value="P:DNA replication-dependent chromatin assembly"/>
    <property type="evidence" value="ECO:0007669"/>
    <property type="project" value="TreeGrafter"/>
</dbReference>
<feature type="domain" description="Tetratricopeptide SHNi-TPR" evidence="8">
    <location>
        <begin position="6"/>
        <end position="41"/>
    </location>
</feature>
<organism evidence="9 10">
    <name type="scientific">Halocaridina rubra</name>
    <name type="common">Hawaiian red shrimp</name>
    <dbReference type="NCBI Taxonomy" id="373956"/>
    <lineage>
        <taxon>Eukaryota</taxon>
        <taxon>Metazoa</taxon>
        <taxon>Ecdysozoa</taxon>
        <taxon>Arthropoda</taxon>
        <taxon>Crustacea</taxon>
        <taxon>Multicrustacea</taxon>
        <taxon>Malacostraca</taxon>
        <taxon>Eumalacostraca</taxon>
        <taxon>Eucarida</taxon>
        <taxon>Decapoda</taxon>
        <taxon>Pleocyemata</taxon>
        <taxon>Caridea</taxon>
        <taxon>Atyoidea</taxon>
        <taxon>Atyidae</taxon>
        <taxon>Halocaridina</taxon>
    </lineage>
</organism>
<dbReference type="InterPro" id="IPR019544">
    <property type="entry name" value="Tetratricopeptide_SHNi-TPR_dom"/>
</dbReference>
<protein>
    <recommendedName>
        <fullName evidence="8">Tetratricopeptide SHNi-TPR domain-containing protein</fullName>
    </recommendedName>
</protein>
<accession>A0AAN8WPD5</accession>
<evidence type="ECO:0000256" key="7">
    <source>
        <dbReference type="SAM" id="MobiDB-lite"/>
    </source>
</evidence>
<reference evidence="9 10" key="1">
    <citation type="submission" date="2023-11" db="EMBL/GenBank/DDBJ databases">
        <title>Halocaridina rubra genome assembly.</title>
        <authorList>
            <person name="Smith C."/>
        </authorList>
    </citation>
    <scope>NUCLEOTIDE SEQUENCE [LARGE SCALE GENOMIC DNA]</scope>
    <source>
        <strain evidence="9">EP-1</strain>
        <tissue evidence="9">Whole</tissue>
    </source>
</reference>
<dbReference type="InterPro" id="IPR051730">
    <property type="entry name" value="NASP-like"/>
</dbReference>
<proteinExistence type="inferred from homology"/>
<comment type="similarity">
    <text evidence="2">Belongs to the NASP family.</text>
</comment>
<evidence type="ECO:0000256" key="2">
    <source>
        <dbReference type="ARBA" id="ARBA00008402"/>
    </source>
</evidence>
<name>A0AAN8WPD5_HALRR</name>
<feature type="region of interest" description="Disordered" evidence="7">
    <location>
        <begin position="91"/>
        <end position="113"/>
    </location>
</feature>
<dbReference type="PANTHER" id="PTHR15081:SF1">
    <property type="entry name" value="NUCLEAR AUTOANTIGENIC SPERM PROTEIN"/>
    <property type="match status" value="1"/>
</dbReference>
<evidence type="ECO:0000313" key="9">
    <source>
        <dbReference type="EMBL" id="KAK7067736.1"/>
    </source>
</evidence>
<dbReference type="GO" id="GO:0034080">
    <property type="term" value="P:CENP-A containing chromatin assembly"/>
    <property type="evidence" value="ECO:0007669"/>
    <property type="project" value="TreeGrafter"/>
</dbReference>
<dbReference type="Gene3D" id="1.25.40.10">
    <property type="entry name" value="Tetratricopeptide repeat domain"/>
    <property type="match status" value="1"/>
</dbReference>
<dbReference type="Proteomes" id="UP001381693">
    <property type="component" value="Unassembled WGS sequence"/>
</dbReference>
<dbReference type="GO" id="GO:0042393">
    <property type="term" value="F:histone binding"/>
    <property type="evidence" value="ECO:0007669"/>
    <property type="project" value="TreeGrafter"/>
</dbReference>
<evidence type="ECO:0000256" key="3">
    <source>
        <dbReference type="ARBA" id="ARBA00022737"/>
    </source>
</evidence>
<dbReference type="SMART" id="SM00028">
    <property type="entry name" value="TPR"/>
    <property type="match status" value="2"/>
</dbReference>
<dbReference type="AlphaFoldDB" id="A0AAN8WPD5"/>
<dbReference type="EMBL" id="JAXCGZ010017780">
    <property type="protein sequence ID" value="KAK7067736.1"/>
    <property type="molecule type" value="Genomic_DNA"/>
</dbReference>
<keyword evidence="5" id="KW-0539">Nucleus</keyword>
<dbReference type="InterPro" id="IPR011990">
    <property type="entry name" value="TPR-like_helical_dom_sf"/>
</dbReference>
<evidence type="ECO:0000313" key="10">
    <source>
        <dbReference type="Proteomes" id="UP001381693"/>
    </source>
</evidence>
<sequence>MKEKVAEVYLKLGEVGLESENYPQGIDDFKKCLDIQESILQNDNRCIAETHYQLGSAYSFCDEFDLAIESFSAAVNVLELRISNLEKLQKEKEQWTEEQKHQDAATKPDPFYTEQGEIDEINKLLPEIREKIVDMKQMKIDSQERMKAAK</sequence>
<comment type="caution">
    <text evidence="9">The sequence shown here is derived from an EMBL/GenBank/DDBJ whole genome shotgun (WGS) entry which is preliminary data.</text>
</comment>
<keyword evidence="3" id="KW-0677">Repeat</keyword>
<dbReference type="InterPro" id="IPR019734">
    <property type="entry name" value="TPR_rpt"/>
</dbReference>
<feature type="compositionally biased region" description="Basic and acidic residues" evidence="7">
    <location>
        <begin position="91"/>
        <end position="106"/>
    </location>
</feature>
<dbReference type="PROSITE" id="PS50005">
    <property type="entry name" value="TPR"/>
    <property type="match status" value="2"/>
</dbReference>
<feature type="non-terminal residue" evidence="9">
    <location>
        <position position="150"/>
    </location>
</feature>
<evidence type="ECO:0000256" key="1">
    <source>
        <dbReference type="ARBA" id="ARBA00004123"/>
    </source>
</evidence>
<keyword evidence="4 6" id="KW-0802">TPR repeat</keyword>
<evidence type="ECO:0000256" key="6">
    <source>
        <dbReference type="PROSITE-ProRule" id="PRU00339"/>
    </source>
</evidence>